<dbReference type="EMBL" id="KK102975">
    <property type="protein sequence ID" value="KIY96496.1"/>
    <property type="molecule type" value="Genomic_DNA"/>
</dbReference>
<gene>
    <name evidence="2" type="ORF">MNEG_11465</name>
</gene>
<keyword evidence="3" id="KW-1185">Reference proteome</keyword>
<dbReference type="KEGG" id="mng:MNEG_11465"/>
<feature type="non-terminal residue" evidence="2">
    <location>
        <position position="64"/>
    </location>
</feature>
<protein>
    <submittedName>
        <fullName evidence="2">Uncharacterized protein</fullName>
    </submittedName>
</protein>
<evidence type="ECO:0000313" key="3">
    <source>
        <dbReference type="Proteomes" id="UP000054498"/>
    </source>
</evidence>
<feature type="region of interest" description="Disordered" evidence="1">
    <location>
        <begin position="1"/>
        <end position="64"/>
    </location>
</feature>
<reference evidence="2 3" key="1">
    <citation type="journal article" date="2013" name="BMC Genomics">
        <title>Reconstruction of the lipid metabolism for the microalga Monoraphidium neglectum from its genome sequence reveals characteristics suitable for biofuel production.</title>
        <authorList>
            <person name="Bogen C."/>
            <person name="Al-Dilaimi A."/>
            <person name="Albersmeier A."/>
            <person name="Wichmann J."/>
            <person name="Grundmann M."/>
            <person name="Rupp O."/>
            <person name="Lauersen K.J."/>
            <person name="Blifernez-Klassen O."/>
            <person name="Kalinowski J."/>
            <person name="Goesmann A."/>
            <person name="Mussgnug J.H."/>
            <person name="Kruse O."/>
        </authorList>
    </citation>
    <scope>NUCLEOTIDE SEQUENCE [LARGE SCALE GENOMIC DNA]</scope>
    <source>
        <strain evidence="2 3">SAG 48.87</strain>
    </source>
</reference>
<accession>A0A0D2M5F9</accession>
<feature type="compositionally biased region" description="Basic residues" evidence="1">
    <location>
        <begin position="18"/>
        <end position="28"/>
    </location>
</feature>
<proteinExistence type="predicted"/>
<dbReference type="Proteomes" id="UP000054498">
    <property type="component" value="Unassembled WGS sequence"/>
</dbReference>
<dbReference type="AlphaFoldDB" id="A0A0D2M5F9"/>
<dbReference type="GeneID" id="25728730"/>
<dbReference type="RefSeq" id="XP_013895516.1">
    <property type="nucleotide sequence ID" value="XM_014040062.1"/>
</dbReference>
<organism evidence="2 3">
    <name type="scientific">Monoraphidium neglectum</name>
    <dbReference type="NCBI Taxonomy" id="145388"/>
    <lineage>
        <taxon>Eukaryota</taxon>
        <taxon>Viridiplantae</taxon>
        <taxon>Chlorophyta</taxon>
        <taxon>core chlorophytes</taxon>
        <taxon>Chlorophyceae</taxon>
        <taxon>CS clade</taxon>
        <taxon>Sphaeropleales</taxon>
        <taxon>Selenastraceae</taxon>
        <taxon>Monoraphidium</taxon>
    </lineage>
</organism>
<name>A0A0D2M5F9_9CHLO</name>
<evidence type="ECO:0000313" key="2">
    <source>
        <dbReference type="EMBL" id="KIY96496.1"/>
    </source>
</evidence>
<sequence length="64" mass="6706">MKRALLAPSQVAGTRPLPLRRCRARPAVHHGLGGGDARPSGSGTPRARDAPEEATTALLQRAAR</sequence>
<evidence type="ECO:0000256" key="1">
    <source>
        <dbReference type="SAM" id="MobiDB-lite"/>
    </source>
</evidence>